<evidence type="ECO:0000313" key="2">
    <source>
        <dbReference type="Proteomes" id="UP001165190"/>
    </source>
</evidence>
<sequence>MVRNSEAIKTLQESHNNLQKQLEDQARWNENTDRTLDTLTRHLTTILVHLGLNSTGKGETMAVKGKAKVKIETEDVFPFAPRPAQVELPIFIGADLEEWIASAQDFFEFYRTEDHHRLPWRRFAWRARRRSGTVGCSVNDNWLAGNTSWTLYDTISRSRRSKPQKDS</sequence>
<reference evidence="1" key="1">
    <citation type="submission" date="2023-05" db="EMBL/GenBank/DDBJ databases">
        <title>Genome and transcriptome analyses reveal genes involved in the formation of fine ridges on petal epidermal cells in Hibiscus trionum.</title>
        <authorList>
            <person name="Koshimizu S."/>
            <person name="Masuda S."/>
            <person name="Ishii T."/>
            <person name="Shirasu K."/>
            <person name="Hoshino A."/>
            <person name="Arita M."/>
        </authorList>
    </citation>
    <scope>NUCLEOTIDE SEQUENCE</scope>
    <source>
        <strain evidence="1">Hamamatsu line</strain>
    </source>
</reference>
<accession>A0A9W7HV59</accession>
<dbReference type="EMBL" id="BSYR01000019">
    <property type="protein sequence ID" value="GMI82510.1"/>
    <property type="molecule type" value="Genomic_DNA"/>
</dbReference>
<comment type="caution">
    <text evidence="1">The sequence shown here is derived from an EMBL/GenBank/DDBJ whole genome shotgun (WGS) entry which is preliminary data.</text>
</comment>
<gene>
    <name evidence="1" type="ORF">HRI_001920300</name>
</gene>
<proteinExistence type="predicted"/>
<dbReference type="OrthoDB" id="1749531at2759"/>
<dbReference type="Proteomes" id="UP001165190">
    <property type="component" value="Unassembled WGS sequence"/>
</dbReference>
<evidence type="ECO:0000313" key="1">
    <source>
        <dbReference type="EMBL" id="GMI82510.1"/>
    </source>
</evidence>
<name>A0A9W7HV59_HIBTR</name>
<keyword evidence="2" id="KW-1185">Reference proteome</keyword>
<organism evidence="1 2">
    <name type="scientific">Hibiscus trionum</name>
    <name type="common">Flower of an hour</name>
    <dbReference type="NCBI Taxonomy" id="183268"/>
    <lineage>
        <taxon>Eukaryota</taxon>
        <taxon>Viridiplantae</taxon>
        <taxon>Streptophyta</taxon>
        <taxon>Embryophyta</taxon>
        <taxon>Tracheophyta</taxon>
        <taxon>Spermatophyta</taxon>
        <taxon>Magnoliopsida</taxon>
        <taxon>eudicotyledons</taxon>
        <taxon>Gunneridae</taxon>
        <taxon>Pentapetalae</taxon>
        <taxon>rosids</taxon>
        <taxon>malvids</taxon>
        <taxon>Malvales</taxon>
        <taxon>Malvaceae</taxon>
        <taxon>Malvoideae</taxon>
        <taxon>Hibiscus</taxon>
    </lineage>
</organism>
<protein>
    <submittedName>
        <fullName evidence="1">Uncharacterized protein</fullName>
    </submittedName>
</protein>
<dbReference type="AlphaFoldDB" id="A0A9W7HV59"/>